<dbReference type="PANTHER" id="PTHR30086:SF20">
    <property type="entry name" value="ARGININE EXPORTER PROTEIN ARGO-RELATED"/>
    <property type="match status" value="1"/>
</dbReference>
<sequence>MSTILEFTGAILLLLLTPGPTNTLMALAGYSRGVARALPMIFAECVGYLAIIIPVAVVAAPFLAAHPALLLAAKISASLWVLYLSYRLWFKGVAEQDAAEVTARDILVTTMLNPKALIIAIVIMPHGPIAELLPWLGLFAGLVVFAASGWISLGHFLAKGKAVRLHPEAIQRIAATCLFAFAALLAAASLRAMA</sequence>
<comment type="caution">
    <text evidence="7">The sequence shown here is derived from an EMBL/GenBank/DDBJ whole genome shotgun (WGS) entry which is preliminary data.</text>
</comment>
<dbReference type="InterPro" id="IPR001123">
    <property type="entry name" value="LeuE-type"/>
</dbReference>
<dbReference type="GO" id="GO:0015171">
    <property type="term" value="F:amino acid transmembrane transporter activity"/>
    <property type="evidence" value="ECO:0007669"/>
    <property type="project" value="TreeGrafter"/>
</dbReference>
<feature type="transmembrane region" description="Helical" evidence="6">
    <location>
        <begin position="41"/>
        <end position="63"/>
    </location>
</feature>
<dbReference type="AlphaFoldDB" id="A0A0D0L148"/>
<evidence type="ECO:0000256" key="2">
    <source>
        <dbReference type="ARBA" id="ARBA00022475"/>
    </source>
</evidence>
<gene>
    <name evidence="7" type="ORF">RU07_03290</name>
</gene>
<proteinExistence type="predicted"/>
<keyword evidence="2" id="KW-1003">Cell membrane</keyword>
<feature type="transmembrane region" description="Helical" evidence="6">
    <location>
        <begin position="68"/>
        <end position="86"/>
    </location>
</feature>
<keyword evidence="5 6" id="KW-0472">Membrane</keyword>
<accession>A0A0D0L148</accession>
<feature type="transmembrane region" description="Helical" evidence="6">
    <location>
        <begin position="106"/>
        <end position="124"/>
    </location>
</feature>
<dbReference type="Proteomes" id="UP000035017">
    <property type="component" value="Unassembled WGS sequence"/>
</dbReference>
<feature type="transmembrane region" description="Helical" evidence="6">
    <location>
        <begin position="136"/>
        <end position="157"/>
    </location>
</feature>
<reference evidence="7 8" key="1">
    <citation type="submission" date="2014-12" db="EMBL/GenBank/DDBJ databases">
        <title>16Stimator: statistical estimation of ribosomal gene copy numbers from draft genome assemblies.</title>
        <authorList>
            <person name="Perisin M.A."/>
            <person name="Vetter M."/>
            <person name="Gilbert J.A."/>
            <person name="Bergelson J."/>
        </authorList>
    </citation>
    <scope>NUCLEOTIDE SEQUENCE [LARGE SCALE GENOMIC DNA]</scope>
    <source>
        <strain evidence="7 8">MEJ076</strain>
    </source>
</reference>
<dbReference type="PANTHER" id="PTHR30086">
    <property type="entry name" value="ARGININE EXPORTER PROTEIN ARGO"/>
    <property type="match status" value="1"/>
</dbReference>
<keyword evidence="4 6" id="KW-1133">Transmembrane helix</keyword>
<evidence type="ECO:0000256" key="5">
    <source>
        <dbReference type="ARBA" id="ARBA00023136"/>
    </source>
</evidence>
<feature type="transmembrane region" description="Helical" evidence="6">
    <location>
        <begin position="169"/>
        <end position="190"/>
    </location>
</feature>
<dbReference type="GO" id="GO:0005886">
    <property type="term" value="C:plasma membrane"/>
    <property type="evidence" value="ECO:0007669"/>
    <property type="project" value="UniProtKB-SubCell"/>
</dbReference>
<evidence type="ECO:0000313" key="8">
    <source>
        <dbReference type="Proteomes" id="UP000035017"/>
    </source>
</evidence>
<evidence type="ECO:0000256" key="6">
    <source>
        <dbReference type="SAM" id="Phobius"/>
    </source>
</evidence>
<dbReference type="OrthoDB" id="6710777at2"/>
<keyword evidence="3 6" id="KW-0812">Transmembrane</keyword>
<organism evidence="7 8">
    <name type="scientific">Agrobacterium tumefaciens</name>
    <dbReference type="NCBI Taxonomy" id="358"/>
    <lineage>
        <taxon>Bacteria</taxon>
        <taxon>Pseudomonadati</taxon>
        <taxon>Pseudomonadota</taxon>
        <taxon>Alphaproteobacteria</taxon>
        <taxon>Hyphomicrobiales</taxon>
        <taxon>Rhizobiaceae</taxon>
        <taxon>Rhizobium/Agrobacterium group</taxon>
        <taxon>Agrobacterium</taxon>
        <taxon>Agrobacterium tumefaciens complex</taxon>
    </lineage>
</organism>
<evidence type="ECO:0000313" key="7">
    <source>
        <dbReference type="EMBL" id="KIQ04564.1"/>
    </source>
</evidence>
<protein>
    <recommendedName>
        <fullName evidence="9">Threonine transporter RhtB</fullName>
    </recommendedName>
</protein>
<dbReference type="EMBL" id="JXQV01000004">
    <property type="protein sequence ID" value="KIQ04564.1"/>
    <property type="molecule type" value="Genomic_DNA"/>
</dbReference>
<evidence type="ECO:0008006" key="9">
    <source>
        <dbReference type="Google" id="ProtNLM"/>
    </source>
</evidence>
<name>A0A0D0L148_AGRTU</name>
<evidence type="ECO:0000256" key="1">
    <source>
        <dbReference type="ARBA" id="ARBA00004651"/>
    </source>
</evidence>
<evidence type="ECO:0000256" key="4">
    <source>
        <dbReference type="ARBA" id="ARBA00022989"/>
    </source>
</evidence>
<comment type="subcellular location">
    <subcellularLocation>
        <location evidence="1">Cell membrane</location>
        <topology evidence="1">Multi-pass membrane protein</topology>
    </subcellularLocation>
</comment>
<dbReference type="GO" id="GO:0033228">
    <property type="term" value="P:cysteine export across plasma membrane"/>
    <property type="evidence" value="ECO:0007669"/>
    <property type="project" value="TreeGrafter"/>
</dbReference>
<evidence type="ECO:0000256" key="3">
    <source>
        <dbReference type="ARBA" id="ARBA00022692"/>
    </source>
</evidence>